<dbReference type="EMBL" id="JAVDXW010000001">
    <property type="protein sequence ID" value="MDR7302815.1"/>
    <property type="molecule type" value="Genomic_DNA"/>
</dbReference>
<dbReference type="Proteomes" id="UP001180845">
    <property type="component" value="Unassembled WGS sequence"/>
</dbReference>
<dbReference type="AlphaFoldDB" id="A0AAE4CM16"/>
<evidence type="ECO:0000313" key="2">
    <source>
        <dbReference type="EMBL" id="MDR7302815.1"/>
    </source>
</evidence>
<evidence type="ECO:0000256" key="1">
    <source>
        <dbReference type="SAM" id="Phobius"/>
    </source>
</evidence>
<dbReference type="RefSeq" id="WP_310274660.1">
    <property type="nucleotide sequence ID" value="NZ_JAVDXW010000001.1"/>
</dbReference>
<keyword evidence="1" id="KW-0812">Transmembrane</keyword>
<feature type="transmembrane region" description="Helical" evidence="1">
    <location>
        <begin position="38"/>
        <end position="55"/>
    </location>
</feature>
<keyword evidence="1" id="KW-0472">Membrane</keyword>
<evidence type="ECO:0000313" key="3">
    <source>
        <dbReference type="Proteomes" id="UP001180845"/>
    </source>
</evidence>
<feature type="transmembrane region" description="Helical" evidence="1">
    <location>
        <begin position="67"/>
        <end position="86"/>
    </location>
</feature>
<comment type="caution">
    <text evidence="2">The sequence shown here is derived from an EMBL/GenBank/DDBJ whole genome shotgun (WGS) entry which is preliminary data.</text>
</comment>
<name>A0AAE4CM16_9ACTN</name>
<organism evidence="2 3">
    <name type="scientific">Haloactinomyces albus</name>
    <dbReference type="NCBI Taxonomy" id="1352928"/>
    <lineage>
        <taxon>Bacteria</taxon>
        <taxon>Bacillati</taxon>
        <taxon>Actinomycetota</taxon>
        <taxon>Actinomycetes</taxon>
        <taxon>Actinopolysporales</taxon>
        <taxon>Actinopolysporaceae</taxon>
        <taxon>Haloactinomyces</taxon>
    </lineage>
</organism>
<protein>
    <submittedName>
        <fullName evidence="2">Uncharacterized protein</fullName>
    </submittedName>
</protein>
<gene>
    <name evidence="2" type="ORF">JOF55_002996</name>
</gene>
<keyword evidence="1" id="KW-1133">Transmembrane helix</keyword>
<proteinExistence type="predicted"/>
<feature type="transmembrane region" description="Helical" evidence="1">
    <location>
        <begin position="12"/>
        <end position="32"/>
    </location>
</feature>
<reference evidence="2" key="1">
    <citation type="submission" date="2023-07" db="EMBL/GenBank/DDBJ databases">
        <title>Sequencing the genomes of 1000 actinobacteria strains.</title>
        <authorList>
            <person name="Klenk H.-P."/>
        </authorList>
    </citation>
    <scope>NUCLEOTIDE SEQUENCE</scope>
    <source>
        <strain evidence="2">DSM 45977</strain>
    </source>
</reference>
<feature type="transmembrane region" description="Helical" evidence="1">
    <location>
        <begin position="98"/>
        <end position="118"/>
    </location>
</feature>
<keyword evidence="3" id="KW-1185">Reference proteome</keyword>
<accession>A0AAE4CM16</accession>
<sequence>MTSRGRVLDRVVIGFLLLDAVLLAVLELLFLPSYLGDMPFPSTTALAAVTTPLLVAQAGKLSRRRGVAAAPLVAWFVTVFVFGLAGPGGDVLLLANDWRTYLFLAAGAIPGALMLGIVQGRRGVEPVRPRDTR</sequence>